<evidence type="ECO:0000256" key="5">
    <source>
        <dbReference type="PROSITE-ProRule" id="PRU01248"/>
    </source>
</evidence>
<dbReference type="InterPro" id="IPR004107">
    <property type="entry name" value="Integrase_SAM-like_N"/>
</dbReference>
<name>A0A1C2GFG3_LIMRT</name>
<gene>
    <name evidence="8" type="ORF">BFD03_01210</name>
</gene>
<proteinExistence type="inferred from homology"/>
<evidence type="ECO:0000256" key="2">
    <source>
        <dbReference type="ARBA" id="ARBA00022908"/>
    </source>
</evidence>
<dbReference type="GO" id="GO:0006310">
    <property type="term" value="P:DNA recombination"/>
    <property type="evidence" value="ECO:0007669"/>
    <property type="project" value="UniProtKB-KW"/>
</dbReference>
<evidence type="ECO:0000256" key="1">
    <source>
        <dbReference type="ARBA" id="ARBA00008857"/>
    </source>
</evidence>
<dbReference type="SUPFAM" id="SSF56349">
    <property type="entry name" value="DNA breaking-rejoining enzymes"/>
    <property type="match status" value="1"/>
</dbReference>
<comment type="caution">
    <text evidence="8">The sequence shown here is derived from an EMBL/GenBank/DDBJ whole genome shotgun (WGS) entry which is preliminary data.</text>
</comment>
<dbReference type="GO" id="GO:0003677">
    <property type="term" value="F:DNA binding"/>
    <property type="evidence" value="ECO:0007669"/>
    <property type="project" value="UniProtKB-UniRule"/>
</dbReference>
<dbReference type="InterPro" id="IPR002104">
    <property type="entry name" value="Integrase_catalytic"/>
</dbReference>
<dbReference type="Gene3D" id="1.10.150.130">
    <property type="match status" value="1"/>
</dbReference>
<dbReference type="InterPro" id="IPR050090">
    <property type="entry name" value="Tyrosine_recombinase_XerCD"/>
</dbReference>
<dbReference type="PANTHER" id="PTHR30349">
    <property type="entry name" value="PHAGE INTEGRASE-RELATED"/>
    <property type="match status" value="1"/>
</dbReference>
<dbReference type="PROSITE" id="PS51898">
    <property type="entry name" value="TYR_RECOMBINASE"/>
    <property type="match status" value="1"/>
</dbReference>
<dbReference type="RefSeq" id="WP_066035372.1">
    <property type="nucleotide sequence ID" value="NZ_CP136906.1"/>
</dbReference>
<reference evidence="8 9" key="1">
    <citation type="submission" date="2016-08" db="EMBL/GenBank/DDBJ databases">
        <title>Probiotic bacterium isolated from chicken gut.</title>
        <authorList>
            <person name="Levy J.L."/>
            <person name="Hassan H.M."/>
            <person name="Mendoza M.A."/>
        </authorList>
    </citation>
    <scope>NUCLEOTIDE SEQUENCE [LARGE SCALE GENOMIC DNA]</scope>
    <source>
        <strain evidence="8 9">P43</strain>
    </source>
</reference>
<evidence type="ECO:0000313" key="8">
    <source>
        <dbReference type="EMBL" id="OCX50177.1"/>
    </source>
</evidence>
<organism evidence="8 9">
    <name type="scientific">Limosilactobacillus reuteri</name>
    <name type="common">Lactobacillus reuteri</name>
    <dbReference type="NCBI Taxonomy" id="1598"/>
    <lineage>
        <taxon>Bacteria</taxon>
        <taxon>Bacillati</taxon>
        <taxon>Bacillota</taxon>
        <taxon>Bacilli</taxon>
        <taxon>Lactobacillales</taxon>
        <taxon>Lactobacillaceae</taxon>
        <taxon>Limosilactobacillus</taxon>
    </lineage>
</organism>
<dbReference type="InterPro" id="IPR028259">
    <property type="entry name" value="AP2-like_int_N"/>
</dbReference>
<dbReference type="AlphaFoldDB" id="A0A1C2GFG3"/>
<dbReference type="InterPro" id="IPR010998">
    <property type="entry name" value="Integrase_recombinase_N"/>
</dbReference>
<keyword evidence="4" id="KW-0233">DNA recombination</keyword>
<sequence length="388" mass="45145">MEGNVRKRGKRWYYRFYISEKDGKRRQIERFGGKTRQEALNSLREALNLYHNAGSIPTDENLSANDFFEYWYNNYVKQQLSKNTQTNYRNVLDKYVLPKLGIYKLHKITPATVQEFIDEVSTSTEYKRDGKPLAKQTVSIILMVVKEALFYAVNPLQILHSSPALYAKMPKISEHSKLREDLKIISVKQFEQIINFFGKDSMEIMPFFVSFYTGMRRGEVCGLEWKNVDLVNNEILVHQQMKQYSKTDIRIGKTKTAASYRTIAIGNELVTLLKHQKMLQNKNKLKYGQLYFDSDFVCTKKNGKPITPNSIKYLSGKIHKELGFSFNFHSLRHTHATMLLEAGASPKEVQVRLGHTKIETTLDTYVHLTNHKKRETANLFDNLTNFNI</sequence>
<evidence type="ECO:0000259" key="6">
    <source>
        <dbReference type="PROSITE" id="PS51898"/>
    </source>
</evidence>
<dbReference type="InterPro" id="IPR011010">
    <property type="entry name" value="DNA_brk_join_enz"/>
</dbReference>
<accession>A0A1C2GFG3</accession>
<dbReference type="EMBL" id="MCNS01000001">
    <property type="protein sequence ID" value="OCX50177.1"/>
    <property type="molecule type" value="Genomic_DNA"/>
</dbReference>
<dbReference type="CDD" id="cd01189">
    <property type="entry name" value="INT_ICEBs1_C_like"/>
    <property type="match status" value="1"/>
</dbReference>
<evidence type="ECO:0000259" key="7">
    <source>
        <dbReference type="PROSITE" id="PS51900"/>
    </source>
</evidence>
<dbReference type="GO" id="GO:0015074">
    <property type="term" value="P:DNA integration"/>
    <property type="evidence" value="ECO:0007669"/>
    <property type="project" value="UniProtKB-KW"/>
</dbReference>
<dbReference type="InterPro" id="IPR013762">
    <property type="entry name" value="Integrase-like_cat_sf"/>
</dbReference>
<dbReference type="Pfam" id="PF14657">
    <property type="entry name" value="Arm-DNA-bind_4"/>
    <property type="match status" value="1"/>
</dbReference>
<feature type="domain" description="Core-binding (CB)" evidence="7">
    <location>
        <begin position="58"/>
        <end position="153"/>
    </location>
</feature>
<dbReference type="PANTHER" id="PTHR30349:SF64">
    <property type="entry name" value="PROPHAGE INTEGRASE INTD-RELATED"/>
    <property type="match status" value="1"/>
</dbReference>
<dbReference type="Pfam" id="PF14659">
    <property type="entry name" value="Phage_int_SAM_3"/>
    <property type="match status" value="1"/>
</dbReference>
<dbReference type="Pfam" id="PF00589">
    <property type="entry name" value="Phage_integrase"/>
    <property type="match status" value="1"/>
</dbReference>
<evidence type="ECO:0000256" key="4">
    <source>
        <dbReference type="ARBA" id="ARBA00023172"/>
    </source>
</evidence>
<comment type="similarity">
    <text evidence="1">Belongs to the 'phage' integrase family.</text>
</comment>
<protein>
    <submittedName>
        <fullName evidence="8">Integrase</fullName>
    </submittedName>
</protein>
<dbReference type="InterPro" id="IPR044068">
    <property type="entry name" value="CB"/>
</dbReference>
<keyword evidence="2" id="KW-0229">DNA integration</keyword>
<evidence type="ECO:0000313" key="9">
    <source>
        <dbReference type="Proteomes" id="UP000095141"/>
    </source>
</evidence>
<evidence type="ECO:0000256" key="3">
    <source>
        <dbReference type="ARBA" id="ARBA00023125"/>
    </source>
</evidence>
<feature type="domain" description="Tyr recombinase" evidence="6">
    <location>
        <begin position="180"/>
        <end position="378"/>
    </location>
</feature>
<keyword evidence="3 5" id="KW-0238">DNA-binding</keyword>
<dbReference type="Gene3D" id="1.10.443.10">
    <property type="entry name" value="Intergrase catalytic core"/>
    <property type="match status" value="1"/>
</dbReference>
<dbReference type="Proteomes" id="UP000095141">
    <property type="component" value="Unassembled WGS sequence"/>
</dbReference>
<dbReference type="PROSITE" id="PS51900">
    <property type="entry name" value="CB"/>
    <property type="match status" value="1"/>
</dbReference>